<evidence type="ECO:0000256" key="2">
    <source>
        <dbReference type="ARBA" id="ARBA00012438"/>
    </source>
</evidence>
<proteinExistence type="predicted"/>
<keyword evidence="10" id="KW-1185">Reference proteome</keyword>
<dbReference type="Pfam" id="PF00072">
    <property type="entry name" value="Response_reg"/>
    <property type="match status" value="1"/>
</dbReference>
<dbReference type="InterPro" id="IPR001789">
    <property type="entry name" value="Sig_transdc_resp-reg_receiver"/>
</dbReference>
<dbReference type="Pfam" id="PF02518">
    <property type="entry name" value="HATPase_c"/>
    <property type="match status" value="1"/>
</dbReference>
<dbReference type="SMART" id="SM00448">
    <property type="entry name" value="REC"/>
    <property type="match status" value="1"/>
</dbReference>
<feature type="domain" description="Histidine kinase" evidence="7">
    <location>
        <begin position="161"/>
        <end position="375"/>
    </location>
</feature>
<feature type="modified residue" description="4-aspartylphosphate" evidence="6">
    <location>
        <position position="440"/>
    </location>
</feature>
<dbReference type="PROSITE" id="PS50109">
    <property type="entry name" value="HIS_KIN"/>
    <property type="match status" value="1"/>
</dbReference>
<name>A0A839F5S0_9GAMM</name>
<keyword evidence="5 9" id="KW-0418">Kinase</keyword>
<reference evidence="9 10" key="1">
    <citation type="submission" date="2020-07" db="EMBL/GenBank/DDBJ databases">
        <title>Genomic Encyclopedia of Type Strains, Phase IV (KMG-V): Genome sequencing to study the core and pangenomes of soil and plant-associated prokaryotes.</title>
        <authorList>
            <person name="Whitman W."/>
        </authorList>
    </citation>
    <scope>NUCLEOTIDE SEQUENCE [LARGE SCALE GENOMIC DNA]</scope>
    <source>
        <strain evidence="9 10">RH2WT43</strain>
    </source>
</reference>
<dbReference type="EMBL" id="JACGXL010000006">
    <property type="protein sequence ID" value="MBA8889139.1"/>
    <property type="molecule type" value="Genomic_DNA"/>
</dbReference>
<dbReference type="CDD" id="cd00082">
    <property type="entry name" value="HisKA"/>
    <property type="match status" value="1"/>
</dbReference>
<comment type="caution">
    <text evidence="9">The sequence shown here is derived from an EMBL/GenBank/DDBJ whole genome shotgun (WGS) entry which is preliminary data.</text>
</comment>
<comment type="catalytic activity">
    <reaction evidence="1">
        <text>ATP + protein L-histidine = ADP + protein N-phospho-L-histidine.</text>
        <dbReference type="EC" id="2.7.13.3"/>
    </reaction>
</comment>
<dbReference type="Proteomes" id="UP000550401">
    <property type="component" value="Unassembled WGS sequence"/>
</dbReference>
<evidence type="ECO:0000256" key="1">
    <source>
        <dbReference type="ARBA" id="ARBA00000085"/>
    </source>
</evidence>
<dbReference type="Gene3D" id="3.40.50.2300">
    <property type="match status" value="1"/>
</dbReference>
<dbReference type="CDD" id="cd17574">
    <property type="entry name" value="REC_OmpR"/>
    <property type="match status" value="1"/>
</dbReference>
<dbReference type="RefSeq" id="WP_182532193.1">
    <property type="nucleotide sequence ID" value="NZ_JACGXL010000006.1"/>
</dbReference>
<dbReference type="Pfam" id="PF00512">
    <property type="entry name" value="HisKA"/>
    <property type="match status" value="1"/>
</dbReference>
<dbReference type="InterPro" id="IPR003661">
    <property type="entry name" value="HisK_dim/P_dom"/>
</dbReference>
<dbReference type="InterPro" id="IPR036097">
    <property type="entry name" value="HisK_dim/P_sf"/>
</dbReference>
<dbReference type="SUPFAM" id="SSF47384">
    <property type="entry name" value="Homodimeric domain of signal transducing histidine kinase"/>
    <property type="match status" value="1"/>
</dbReference>
<dbReference type="AlphaFoldDB" id="A0A839F5S0"/>
<evidence type="ECO:0000313" key="9">
    <source>
        <dbReference type="EMBL" id="MBA8889139.1"/>
    </source>
</evidence>
<dbReference type="PANTHER" id="PTHR43047">
    <property type="entry name" value="TWO-COMPONENT HISTIDINE PROTEIN KINASE"/>
    <property type="match status" value="1"/>
</dbReference>
<keyword evidence="3 6" id="KW-0597">Phosphoprotein</keyword>
<dbReference type="SUPFAM" id="SSF55874">
    <property type="entry name" value="ATPase domain of HSP90 chaperone/DNA topoisomerase II/histidine kinase"/>
    <property type="match status" value="1"/>
</dbReference>
<dbReference type="SUPFAM" id="SSF52172">
    <property type="entry name" value="CheY-like"/>
    <property type="match status" value="1"/>
</dbReference>
<sequence>MIVDAAWPVVVQAYLRAVLVDRTHLLLLSFAPGWHLLDLQGDPAFYGLAPEAPDGLRSLQDLFVGLPLDRDQDIPFVELANGRSAHVHLVADRDAFHVLLLDAEEARSHERVQQQLVHEAIIAGHAKSKAIGQLKDIRDELGRQRSSLEEANALKNALIATLSHEFRTPLTSIFGYLHLIERRATADATAAQALQAVRRSATYLFALAENLLEYGRGESSGALLNAVEVDLGALLADVEGMFAPLAEAKGVRFRATLAHDDATAPRFDEVKLRQIVVNLLSNAVRYTTRGEIVLALAWRDRRLAVDVRDSGIGIAPEFIGQVFKPFNRGAQAGSKGAGLGLSIVRRLVDQMHGTLALESEPGQGTHFSIELPSVAAIAAGPEHASTLRGRRALVVDDDADVAQLLEVLLEDLGFEVRVLGDAASAVARAMDESPDLLLVDVELPGLSGNAAVYQLRAQGYRGPIVSLSANATTDARDASLRAGANHYLTKPLNLERFVAVVRRAVGEGAKEAT</sequence>
<dbReference type="PROSITE" id="PS50110">
    <property type="entry name" value="RESPONSE_REGULATORY"/>
    <property type="match status" value="1"/>
</dbReference>
<evidence type="ECO:0000313" key="10">
    <source>
        <dbReference type="Proteomes" id="UP000550401"/>
    </source>
</evidence>
<dbReference type="Gene3D" id="1.10.287.130">
    <property type="match status" value="1"/>
</dbReference>
<dbReference type="InterPro" id="IPR003594">
    <property type="entry name" value="HATPase_dom"/>
</dbReference>
<organism evidence="9 10">
    <name type="scientific">Dokdonella fugitiva</name>
    <dbReference type="NCBI Taxonomy" id="328517"/>
    <lineage>
        <taxon>Bacteria</taxon>
        <taxon>Pseudomonadati</taxon>
        <taxon>Pseudomonadota</taxon>
        <taxon>Gammaproteobacteria</taxon>
        <taxon>Lysobacterales</taxon>
        <taxon>Rhodanobacteraceae</taxon>
        <taxon>Dokdonella</taxon>
    </lineage>
</organism>
<dbReference type="GO" id="GO:0009927">
    <property type="term" value="F:histidine phosphotransfer kinase activity"/>
    <property type="evidence" value="ECO:0007669"/>
    <property type="project" value="TreeGrafter"/>
</dbReference>
<accession>A0A839F5S0</accession>
<feature type="domain" description="Response regulatory" evidence="8">
    <location>
        <begin position="391"/>
        <end position="505"/>
    </location>
</feature>
<dbReference type="GO" id="GO:0005886">
    <property type="term" value="C:plasma membrane"/>
    <property type="evidence" value="ECO:0007669"/>
    <property type="project" value="TreeGrafter"/>
</dbReference>
<dbReference type="InterPro" id="IPR036890">
    <property type="entry name" value="HATPase_C_sf"/>
</dbReference>
<dbReference type="EC" id="2.7.13.3" evidence="2"/>
<dbReference type="SMART" id="SM00387">
    <property type="entry name" value="HATPase_c"/>
    <property type="match status" value="1"/>
</dbReference>
<dbReference type="PRINTS" id="PR00344">
    <property type="entry name" value="BCTRLSENSOR"/>
</dbReference>
<evidence type="ECO:0000256" key="3">
    <source>
        <dbReference type="ARBA" id="ARBA00022553"/>
    </source>
</evidence>
<evidence type="ECO:0000259" key="8">
    <source>
        <dbReference type="PROSITE" id="PS50110"/>
    </source>
</evidence>
<protein>
    <recommendedName>
        <fullName evidence="2">histidine kinase</fullName>
        <ecNumber evidence="2">2.7.13.3</ecNumber>
    </recommendedName>
</protein>
<keyword evidence="4" id="KW-0808">Transferase</keyword>
<evidence type="ECO:0000256" key="6">
    <source>
        <dbReference type="PROSITE-ProRule" id="PRU00169"/>
    </source>
</evidence>
<dbReference type="InterPro" id="IPR011006">
    <property type="entry name" value="CheY-like_superfamily"/>
</dbReference>
<dbReference type="InterPro" id="IPR005467">
    <property type="entry name" value="His_kinase_dom"/>
</dbReference>
<evidence type="ECO:0000259" key="7">
    <source>
        <dbReference type="PROSITE" id="PS50109"/>
    </source>
</evidence>
<evidence type="ECO:0000256" key="5">
    <source>
        <dbReference type="ARBA" id="ARBA00022777"/>
    </source>
</evidence>
<dbReference type="SMART" id="SM00388">
    <property type="entry name" value="HisKA"/>
    <property type="match status" value="1"/>
</dbReference>
<dbReference type="InterPro" id="IPR004358">
    <property type="entry name" value="Sig_transdc_His_kin-like_C"/>
</dbReference>
<dbReference type="PANTHER" id="PTHR43047:SF72">
    <property type="entry name" value="OSMOSENSING HISTIDINE PROTEIN KINASE SLN1"/>
    <property type="match status" value="1"/>
</dbReference>
<dbReference type="GO" id="GO:0000155">
    <property type="term" value="F:phosphorelay sensor kinase activity"/>
    <property type="evidence" value="ECO:0007669"/>
    <property type="project" value="InterPro"/>
</dbReference>
<evidence type="ECO:0000256" key="4">
    <source>
        <dbReference type="ARBA" id="ARBA00022679"/>
    </source>
</evidence>
<dbReference type="Gene3D" id="3.30.565.10">
    <property type="entry name" value="Histidine kinase-like ATPase, C-terminal domain"/>
    <property type="match status" value="1"/>
</dbReference>
<gene>
    <name evidence="9" type="ORF">FHW12_003382</name>
</gene>